<dbReference type="InterPro" id="IPR036930">
    <property type="entry name" value="WGR_dom_sf"/>
</dbReference>
<protein>
    <submittedName>
        <fullName evidence="2">WGR domain-containing protein</fullName>
    </submittedName>
</protein>
<dbReference type="PROSITE" id="PS51977">
    <property type="entry name" value="WGR"/>
    <property type="match status" value="1"/>
</dbReference>
<sequence length="92" mass="10909">MSATFFCLLNYQLIHSRVIRMIHLKLSDEKSHKFYTLLIQQDLFGKWSLLRQWDKIGTKGQVQIDTFDSYEEARVVQAKLVKEKRRKGYSGV</sequence>
<dbReference type="CDD" id="cd07996">
    <property type="entry name" value="WGR_MMR_like"/>
    <property type="match status" value="1"/>
</dbReference>
<dbReference type="InterPro" id="IPR008893">
    <property type="entry name" value="WGR_domain"/>
</dbReference>
<dbReference type="Pfam" id="PF05406">
    <property type="entry name" value="WGR"/>
    <property type="match status" value="1"/>
</dbReference>
<feature type="domain" description="WGR" evidence="1">
    <location>
        <begin position="1"/>
        <end position="92"/>
    </location>
</feature>
<proteinExistence type="predicted"/>
<evidence type="ECO:0000259" key="1">
    <source>
        <dbReference type="PROSITE" id="PS51977"/>
    </source>
</evidence>
<dbReference type="EMBL" id="JAPMOU010000067">
    <property type="protein sequence ID" value="MDE1465510.1"/>
    <property type="molecule type" value="Genomic_DNA"/>
</dbReference>
<evidence type="ECO:0000313" key="3">
    <source>
        <dbReference type="Proteomes" id="UP001528823"/>
    </source>
</evidence>
<dbReference type="RefSeq" id="WP_274691815.1">
    <property type="nucleotide sequence ID" value="NZ_JAPMOU010000067.1"/>
</dbReference>
<dbReference type="Gene3D" id="2.20.140.10">
    <property type="entry name" value="WGR domain"/>
    <property type="match status" value="1"/>
</dbReference>
<dbReference type="InterPro" id="IPR049809">
    <property type="entry name" value="YehF/YfeS-like_WGR"/>
</dbReference>
<evidence type="ECO:0000313" key="2">
    <source>
        <dbReference type="EMBL" id="MDE1465510.1"/>
    </source>
</evidence>
<accession>A0ABT5UH24</accession>
<keyword evidence="3" id="KW-1185">Reference proteome</keyword>
<comment type="caution">
    <text evidence="2">The sequence shown here is derived from an EMBL/GenBank/DDBJ whole genome shotgun (WGS) entry which is preliminary data.</text>
</comment>
<reference evidence="2 3" key="1">
    <citation type="submission" date="2022-11" db="EMBL/GenBank/DDBJ databases">
        <title>Spartinivicinus poritis sp. nov., isolated from scleractinian coral Porites lutea.</title>
        <authorList>
            <person name="Zhang G."/>
            <person name="Cai L."/>
            <person name="Wei Q."/>
        </authorList>
    </citation>
    <scope>NUCLEOTIDE SEQUENCE [LARGE SCALE GENOMIC DNA]</scope>
    <source>
        <strain evidence="2 3">A2-2</strain>
    </source>
</reference>
<organism evidence="2 3">
    <name type="scientific">Spartinivicinus poritis</name>
    <dbReference type="NCBI Taxonomy" id="2994640"/>
    <lineage>
        <taxon>Bacteria</taxon>
        <taxon>Pseudomonadati</taxon>
        <taxon>Pseudomonadota</taxon>
        <taxon>Gammaproteobacteria</taxon>
        <taxon>Oceanospirillales</taxon>
        <taxon>Zooshikellaceae</taxon>
        <taxon>Spartinivicinus</taxon>
    </lineage>
</organism>
<dbReference type="Proteomes" id="UP001528823">
    <property type="component" value="Unassembled WGS sequence"/>
</dbReference>
<dbReference type="SUPFAM" id="SSF142921">
    <property type="entry name" value="WGR domain-like"/>
    <property type="match status" value="1"/>
</dbReference>
<name>A0ABT5UH24_9GAMM</name>
<gene>
    <name evidence="2" type="ORF">ORQ98_26470</name>
</gene>
<dbReference type="SMART" id="SM00773">
    <property type="entry name" value="WGR"/>
    <property type="match status" value="1"/>
</dbReference>